<dbReference type="EMBL" id="SJSK01000007">
    <property type="protein sequence ID" value="TCC87289.1"/>
    <property type="molecule type" value="Genomic_DNA"/>
</dbReference>
<feature type="domain" description="Response regulatory" evidence="2">
    <location>
        <begin position="4"/>
        <end position="117"/>
    </location>
</feature>
<feature type="modified residue" description="4-aspartylphosphate" evidence="1">
    <location>
        <position position="56"/>
    </location>
</feature>
<dbReference type="Pfam" id="PF00072">
    <property type="entry name" value="Response_reg"/>
    <property type="match status" value="1"/>
</dbReference>
<evidence type="ECO:0000256" key="1">
    <source>
        <dbReference type="PROSITE-ProRule" id="PRU00169"/>
    </source>
</evidence>
<reference evidence="4 5" key="1">
    <citation type="submission" date="2019-02" db="EMBL/GenBank/DDBJ databases">
        <title>Pedobacter sp. RP-1-13 sp. nov., isolated from Arctic soil.</title>
        <authorList>
            <person name="Dahal R.H."/>
        </authorList>
    </citation>
    <scope>NUCLEOTIDE SEQUENCE [LARGE SCALE GENOMIC DNA]</scope>
    <source>
        <strain evidence="4 5">RP-1-13</strain>
    </source>
</reference>
<proteinExistence type="predicted"/>
<organism evidence="4 5">
    <name type="scientific">Pedobacter frigiditerrae</name>
    <dbReference type="NCBI Taxonomy" id="2530452"/>
    <lineage>
        <taxon>Bacteria</taxon>
        <taxon>Pseudomonadati</taxon>
        <taxon>Bacteroidota</taxon>
        <taxon>Sphingobacteriia</taxon>
        <taxon>Sphingobacteriales</taxon>
        <taxon>Sphingobacteriaceae</taxon>
        <taxon>Pedobacter</taxon>
    </lineage>
</organism>
<dbReference type="AlphaFoldDB" id="A0A4R0MKV6"/>
<dbReference type="PROSITE" id="PS50110">
    <property type="entry name" value="RESPONSE_REGULATORY"/>
    <property type="match status" value="1"/>
</dbReference>
<dbReference type="PROSITE" id="PS50930">
    <property type="entry name" value="HTH_LYTTR"/>
    <property type="match status" value="1"/>
</dbReference>
<dbReference type="InterPro" id="IPR001789">
    <property type="entry name" value="Sig_transdc_resp-reg_receiver"/>
</dbReference>
<dbReference type="GO" id="GO:0000160">
    <property type="term" value="P:phosphorelay signal transduction system"/>
    <property type="evidence" value="ECO:0007669"/>
    <property type="project" value="InterPro"/>
</dbReference>
<evidence type="ECO:0000259" key="2">
    <source>
        <dbReference type="PROSITE" id="PS50110"/>
    </source>
</evidence>
<dbReference type="SUPFAM" id="SSF52172">
    <property type="entry name" value="CheY-like"/>
    <property type="match status" value="1"/>
</dbReference>
<dbReference type="InterPro" id="IPR011006">
    <property type="entry name" value="CheY-like_superfamily"/>
</dbReference>
<comment type="caution">
    <text evidence="4">The sequence shown here is derived from an EMBL/GenBank/DDBJ whole genome shotgun (WGS) entry which is preliminary data.</text>
</comment>
<protein>
    <submittedName>
        <fullName evidence="4">Response regulator transcription factor</fullName>
    </submittedName>
</protein>
<name>A0A4R0MKV6_9SPHI</name>
<dbReference type="SMART" id="SM00850">
    <property type="entry name" value="LytTR"/>
    <property type="match status" value="1"/>
</dbReference>
<keyword evidence="1" id="KW-0597">Phosphoprotein</keyword>
<gene>
    <name evidence="4" type="ORF">EZ428_21545</name>
</gene>
<dbReference type="Pfam" id="PF04397">
    <property type="entry name" value="LytTR"/>
    <property type="match status" value="1"/>
</dbReference>
<dbReference type="GO" id="GO:0003677">
    <property type="term" value="F:DNA binding"/>
    <property type="evidence" value="ECO:0007669"/>
    <property type="project" value="InterPro"/>
</dbReference>
<keyword evidence="5" id="KW-1185">Reference proteome</keyword>
<evidence type="ECO:0000313" key="4">
    <source>
        <dbReference type="EMBL" id="TCC87289.1"/>
    </source>
</evidence>
<dbReference type="InterPro" id="IPR007492">
    <property type="entry name" value="LytTR_DNA-bd_dom"/>
</dbReference>
<dbReference type="SMART" id="SM00448">
    <property type="entry name" value="REC"/>
    <property type="match status" value="1"/>
</dbReference>
<feature type="domain" description="HTH LytTR-type" evidence="3">
    <location>
        <begin position="142"/>
        <end position="209"/>
    </location>
</feature>
<dbReference type="OrthoDB" id="9787344at2"/>
<accession>A0A4R0MKV6</accession>
<dbReference type="Proteomes" id="UP000292884">
    <property type="component" value="Unassembled WGS sequence"/>
</dbReference>
<dbReference type="RefSeq" id="WP_131555404.1">
    <property type="nucleotide sequence ID" value="NZ_SJSK01000007.1"/>
</dbReference>
<sequence>MKFNCVAVDSDKHSLDAVANYLATLPHFNPLIMFTDSIVALKSLMEMDNIDLLLMDIDMLAITEKELTALLRTKIRRIIITSTNQNHAFQAFEVDADAFLLKPYAISKFVNTINKLVSKKPVTEKREMVQNDFFFIKNKNEKFNMIKIKPEEIIAIESLQNYISIQTLNKKVVAHLTLTKIKEILKEQEHIMQVHRSFLISKRYIEEIESNTIKMFGNINITVGENYKNDLLSYIKENTIQTGRNAS</sequence>
<evidence type="ECO:0000259" key="3">
    <source>
        <dbReference type="PROSITE" id="PS50930"/>
    </source>
</evidence>
<dbReference type="Gene3D" id="2.40.50.1020">
    <property type="entry name" value="LytTr DNA-binding domain"/>
    <property type="match status" value="1"/>
</dbReference>
<evidence type="ECO:0000313" key="5">
    <source>
        <dbReference type="Proteomes" id="UP000292884"/>
    </source>
</evidence>
<dbReference type="Gene3D" id="3.40.50.2300">
    <property type="match status" value="1"/>
</dbReference>